<dbReference type="Proteomes" id="UP000051302">
    <property type="component" value="Unassembled WGS sequence"/>
</dbReference>
<evidence type="ECO:0000313" key="2">
    <source>
        <dbReference type="EMBL" id="KRM14375.1"/>
    </source>
</evidence>
<dbReference type="AlphaFoldDB" id="A0A0R1W9C9"/>
<accession>A0A0R1W9C9</accession>
<sequence length="80" mass="8978">MKNQNSMEPNEDGKELKNSESLDETDNNEVDATVGHIEKLAPKQRDEVISKLEMYSGPIPHPDILKKYNDIDPGAAKKNN</sequence>
<feature type="region of interest" description="Disordered" evidence="1">
    <location>
        <begin position="1"/>
        <end position="38"/>
    </location>
</feature>
<dbReference type="RefSeq" id="WP_057893133.1">
    <property type="nucleotide sequence ID" value="NZ_AZFV01000041.1"/>
</dbReference>
<proteinExistence type="predicted"/>
<evidence type="ECO:0000313" key="3">
    <source>
        <dbReference type="Proteomes" id="UP000051302"/>
    </source>
</evidence>
<dbReference type="EMBL" id="AZFV01000041">
    <property type="protein sequence ID" value="KRM14375.1"/>
    <property type="molecule type" value="Genomic_DNA"/>
</dbReference>
<name>A0A0R1W9C9_9LACO</name>
<organism evidence="2 3">
    <name type="scientific">Companilactobacillus nantensis DSM 16982</name>
    <dbReference type="NCBI Taxonomy" id="1423774"/>
    <lineage>
        <taxon>Bacteria</taxon>
        <taxon>Bacillati</taxon>
        <taxon>Bacillota</taxon>
        <taxon>Bacilli</taxon>
        <taxon>Lactobacillales</taxon>
        <taxon>Lactobacillaceae</taxon>
        <taxon>Companilactobacillus</taxon>
    </lineage>
</organism>
<dbReference type="PATRIC" id="fig|1423774.3.peg.2056"/>
<protein>
    <submittedName>
        <fullName evidence="2">Uncharacterized protein</fullName>
    </submittedName>
</protein>
<keyword evidence="3" id="KW-1185">Reference proteome</keyword>
<evidence type="ECO:0000256" key="1">
    <source>
        <dbReference type="SAM" id="MobiDB-lite"/>
    </source>
</evidence>
<reference evidence="2 3" key="1">
    <citation type="journal article" date="2015" name="Genome Announc.">
        <title>Expanding the biotechnology potential of lactobacilli through comparative genomics of 213 strains and associated genera.</title>
        <authorList>
            <person name="Sun Z."/>
            <person name="Harris H.M."/>
            <person name="McCann A."/>
            <person name="Guo C."/>
            <person name="Argimon S."/>
            <person name="Zhang W."/>
            <person name="Yang X."/>
            <person name="Jeffery I.B."/>
            <person name="Cooney J.C."/>
            <person name="Kagawa T.F."/>
            <person name="Liu W."/>
            <person name="Song Y."/>
            <person name="Salvetti E."/>
            <person name="Wrobel A."/>
            <person name="Rasinkangas P."/>
            <person name="Parkhill J."/>
            <person name="Rea M.C."/>
            <person name="O'Sullivan O."/>
            <person name="Ritari J."/>
            <person name="Douillard F.P."/>
            <person name="Paul Ross R."/>
            <person name="Yang R."/>
            <person name="Briner A.E."/>
            <person name="Felis G.E."/>
            <person name="de Vos W.M."/>
            <person name="Barrangou R."/>
            <person name="Klaenhammer T.R."/>
            <person name="Caufield P.W."/>
            <person name="Cui Y."/>
            <person name="Zhang H."/>
            <person name="O'Toole P.W."/>
        </authorList>
    </citation>
    <scope>NUCLEOTIDE SEQUENCE [LARGE SCALE GENOMIC DNA]</scope>
    <source>
        <strain evidence="2 3">DSM 16982</strain>
    </source>
</reference>
<comment type="caution">
    <text evidence="2">The sequence shown here is derived from an EMBL/GenBank/DDBJ whole genome shotgun (WGS) entry which is preliminary data.</text>
</comment>
<gene>
    <name evidence="2" type="ORF">FD31_GL001978</name>
</gene>
<dbReference type="Pfam" id="PF10097">
    <property type="entry name" value="DUF2335"/>
    <property type="match status" value="1"/>
</dbReference>
<dbReference type="InterPro" id="IPR019284">
    <property type="entry name" value="RP532"/>
</dbReference>
<feature type="compositionally biased region" description="Basic and acidic residues" evidence="1">
    <location>
        <begin position="11"/>
        <end position="20"/>
    </location>
</feature>